<accession>A0A6B2M245</accession>
<dbReference type="Gene3D" id="2.160.20.10">
    <property type="entry name" value="Single-stranded right-handed beta-helix, Pectin lyase-like"/>
    <property type="match status" value="1"/>
</dbReference>
<comment type="caution">
    <text evidence="1">The sequence shown here is derived from an EMBL/GenBank/DDBJ whole genome shotgun (WGS) entry which is preliminary data.</text>
</comment>
<organism evidence="1 2">
    <name type="scientific">Oceanipulchritudo coccoides</name>
    <dbReference type="NCBI Taxonomy" id="2706888"/>
    <lineage>
        <taxon>Bacteria</taxon>
        <taxon>Pseudomonadati</taxon>
        <taxon>Verrucomicrobiota</taxon>
        <taxon>Opitutia</taxon>
        <taxon>Puniceicoccales</taxon>
        <taxon>Oceanipulchritudinaceae</taxon>
        <taxon>Oceanipulchritudo</taxon>
    </lineage>
</organism>
<sequence>MVFDPAKDQGEIQAILDGLHKQQKHAQFGEERYALLFKPGEYDLDVTVDYHVEAAGLGRVPGDVRINGSVQSVATTHTNNVTIMFWRSASNFEVHPRSTEDLIYWAVSQAAPYRRMHILGDLQFDKGGWASGGLLANSIVEGNARLTTGQQWFTRNSELGSWSGGNWNRTFVGTIGAATEEWPVKPNTVVQRTPVIREKPFLLIDESGGYSVFVPALAHSTHGVSWKDGKEAGELIPINAFHIAFPGTDTAASINEALASGKHILFTPGIYSLEETIRVSRENTIILGIGLPTLVPTNGKTALATDDLPGIILSGMMFDAGLTESPSLLEIGPPGSNRDHADNPSSLHDIYCRVGGAIPGTVETCLVVNSHDVIIDHTWLWRADHGAGAEWEVNKAKHGIVVNGDDVTIFGLFNEHFQEYQTLWNGERGRTYFYQSEIPYDPPSQDLWMSGETLGYASYKVADHVESHHAWGLGIYSFFGVRADSDPGVRLHSAIEGPEKPGIQFTHITTFAGRYGGINHPINDFGPRTDAKELKFFDPASENP</sequence>
<evidence type="ECO:0000313" key="2">
    <source>
        <dbReference type="Proteomes" id="UP000478417"/>
    </source>
</evidence>
<keyword evidence="2" id="KW-1185">Reference proteome</keyword>
<gene>
    <name evidence="1" type="ORF">G0Q06_04990</name>
</gene>
<dbReference type="CDD" id="cd23669">
    <property type="entry name" value="GH55_SacteLam55A-like"/>
    <property type="match status" value="1"/>
</dbReference>
<proteinExistence type="predicted"/>
<dbReference type="Proteomes" id="UP000478417">
    <property type="component" value="Unassembled WGS sequence"/>
</dbReference>
<reference evidence="1 2" key="1">
    <citation type="submission" date="2020-02" db="EMBL/GenBank/DDBJ databases">
        <title>Albibacoteraceae fam. nov., the first described family within the subdivision 4 Verrucomicrobia.</title>
        <authorList>
            <person name="Xi F."/>
        </authorList>
    </citation>
    <scope>NUCLEOTIDE SEQUENCE [LARGE SCALE GENOMIC DNA]</scope>
    <source>
        <strain evidence="1 2">CK1056</strain>
    </source>
</reference>
<dbReference type="SUPFAM" id="SSF51126">
    <property type="entry name" value="Pectin lyase-like"/>
    <property type="match status" value="1"/>
</dbReference>
<dbReference type="AlphaFoldDB" id="A0A6B2M245"/>
<dbReference type="InterPro" id="IPR012334">
    <property type="entry name" value="Pectin_lyas_fold"/>
</dbReference>
<dbReference type="InterPro" id="IPR059186">
    <property type="entry name" value="SACTE_4363"/>
</dbReference>
<evidence type="ECO:0000313" key="1">
    <source>
        <dbReference type="EMBL" id="NDV61800.1"/>
    </source>
</evidence>
<name>A0A6B2M245_9BACT</name>
<protein>
    <submittedName>
        <fullName evidence="1">Adenylyl cyclase</fullName>
    </submittedName>
</protein>
<dbReference type="EMBL" id="JAAGNX010000001">
    <property type="protein sequence ID" value="NDV61800.1"/>
    <property type="molecule type" value="Genomic_DNA"/>
</dbReference>
<dbReference type="InterPro" id="IPR011050">
    <property type="entry name" value="Pectin_lyase_fold/virulence"/>
</dbReference>